<dbReference type="PANTHER" id="PTHR43283">
    <property type="entry name" value="BETA-LACTAMASE-RELATED"/>
    <property type="match status" value="1"/>
</dbReference>
<dbReference type="InterPro" id="IPR001466">
    <property type="entry name" value="Beta-lactam-related"/>
</dbReference>
<dbReference type="Proteomes" id="UP000294752">
    <property type="component" value="Unassembled WGS sequence"/>
</dbReference>
<reference evidence="3 4" key="1">
    <citation type="submission" date="2019-03" db="EMBL/GenBank/DDBJ databases">
        <title>Genomic Encyclopedia of Type Strains, Phase III (KMG-III): the genomes of soil and plant-associated and newly described type strains.</title>
        <authorList>
            <person name="Whitman W."/>
        </authorList>
    </citation>
    <scope>NUCLEOTIDE SEQUENCE [LARGE SCALE GENOMIC DNA]</scope>
    <source>
        <strain evidence="3 4">CGMCC 1.12801</strain>
    </source>
</reference>
<feature type="transmembrane region" description="Helical" evidence="1">
    <location>
        <begin position="7"/>
        <end position="25"/>
    </location>
</feature>
<protein>
    <submittedName>
        <fullName evidence="3">CubicO group peptidase (Beta-lactamase class C family)</fullName>
    </submittedName>
</protein>
<evidence type="ECO:0000259" key="2">
    <source>
        <dbReference type="Pfam" id="PF00144"/>
    </source>
</evidence>
<keyword evidence="4" id="KW-1185">Reference proteome</keyword>
<keyword evidence="1" id="KW-0812">Transmembrane</keyword>
<comment type="caution">
    <text evidence="3">The sequence shown here is derived from an EMBL/GenBank/DDBJ whole genome shotgun (WGS) entry which is preliminary data.</text>
</comment>
<dbReference type="Pfam" id="PF00144">
    <property type="entry name" value="Beta-lactamase"/>
    <property type="match status" value="1"/>
</dbReference>
<feature type="domain" description="Beta-lactamase-related" evidence="2">
    <location>
        <begin position="85"/>
        <end position="358"/>
    </location>
</feature>
<dbReference type="EMBL" id="SNZV01000006">
    <property type="protein sequence ID" value="TDS12282.1"/>
    <property type="molecule type" value="Genomic_DNA"/>
</dbReference>
<dbReference type="OrthoDB" id="9773047at2"/>
<dbReference type="SUPFAM" id="SSF56601">
    <property type="entry name" value="beta-lactamase/transpeptidase-like"/>
    <property type="match status" value="1"/>
</dbReference>
<keyword evidence="1" id="KW-0472">Membrane</keyword>
<gene>
    <name evidence="3" type="ORF">B0I21_106140</name>
</gene>
<dbReference type="PANTHER" id="PTHR43283:SF7">
    <property type="entry name" value="BETA-LACTAMASE-RELATED DOMAIN-CONTAINING PROTEIN"/>
    <property type="match status" value="1"/>
</dbReference>
<proteinExistence type="predicted"/>
<sequence length="383" mass="43640">MRSVLKFLGWTAGVVLFIIALTYVFKVDYILKAVRVTYFNGHTTAYLSDYVYFDNHTVETSAPQPWAEKTQKIQLPDSVIQFHKREKSVAYVIIHRDSIVLEHYFDGYGRDSKSNSFSMAKSVVSAILGKVIADGKIKSLDQKIIDFVPELAGKYAATVTFRDLVSMSSGMKWKESYYSPFSIVTQLYFDKNLIAVLPELPIDNKPGQRFSYQSGDTQLLGIAIQRATGLSLSQLLSEYFWKPMGAEQKALWQVDSEKHGIEKAYCCLASNALDFARFGKLYLQKGNWKGTQLLPSAYVEESLEPRFENGENYGYSWWLGNFNGKPYFYMDGHLGQFVIVVPEDELIVVRLGHQFDKKPKNQPGSPFYKFIDHAYQLLGSTVR</sequence>
<evidence type="ECO:0000313" key="3">
    <source>
        <dbReference type="EMBL" id="TDS12282.1"/>
    </source>
</evidence>
<accession>A0A4R7CWQ4</accession>
<dbReference type="RefSeq" id="WP_133640919.1">
    <property type="nucleotide sequence ID" value="NZ_SNZV01000006.1"/>
</dbReference>
<dbReference type="AlphaFoldDB" id="A0A4R7CWQ4"/>
<dbReference type="InterPro" id="IPR012338">
    <property type="entry name" value="Beta-lactam/transpept-like"/>
</dbReference>
<dbReference type="Gene3D" id="3.40.710.10">
    <property type="entry name" value="DD-peptidase/beta-lactamase superfamily"/>
    <property type="match status" value="1"/>
</dbReference>
<evidence type="ECO:0000256" key="1">
    <source>
        <dbReference type="SAM" id="Phobius"/>
    </source>
</evidence>
<keyword evidence="1" id="KW-1133">Transmembrane helix</keyword>
<dbReference type="InterPro" id="IPR050789">
    <property type="entry name" value="Diverse_Enzym_Activities"/>
</dbReference>
<name>A0A4R7CWQ4_9SPHI</name>
<organism evidence="3 4">
    <name type="scientific">Sphingobacterium paludis</name>
    <dbReference type="NCBI Taxonomy" id="1476465"/>
    <lineage>
        <taxon>Bacteria</taxon>
        <taxon>Pseudomonadati</taxon>
        <taxon>Bacteroidota</taxon>
        <taxon>Sphingobacteriia</taxon>
        <taxon>Sphingobacteriales</taxon>
        <taxon>Sphingobacteriaceae</taxon>
        <taxon>Sphingobacterium</taxon>
    </lineage>
</organism>
<evidence type="ECO:0000313" key="4">
    <source>
        <dbReference type="Proteomes" id="UP000294752"/>
    </source>
</evidence>